<dbReference type="CDD" id="cd01569">
    <property type="entry name" value="PBEF_like"/>
    <property type="match status" value="1"/>
</dbReference>
<evidence type="ECO:0000256" key="10">
    <source>
        <dbReference type="SAM" id="MobiDB-lite"/>
    </source>
</evidence>
<keyword evidence="15" id="KW-1185">Reference proteome</keyword>
<evidence type="ECO:0000259" key="13">
    <source>
        <dbReference type="Pfam" id="PF18127"/>
    </source>
</evidence>
<dbReference type="Gene3D" id="3.20.20.70">
    <property type="entry name" value="Aldolase class I"/>
    <property type="match status" value="1"/>
</dbReference>
<reference evidence="14 15" key="2">
    <citation type="submission" date="2018-10" db="EMBL/GenBank/DDBJ databases">
        <authorList>
            <consortium name="Pathogen Informatics"/>
        </authorList>
    </citation>
    <scope>NUCLEOTIDE SEQUENCE [LARGE SCALE GENOMIC DNA]</scope>
</reference>
<keyword evidence="3" id="KW-0662">Pyridine nucleotide biosynthesis</keyword>
<dbReference type="Gene3D" id="3.30.160.20">
    <property type="match status" value="1"/>
</dbReference>
<evidence type="ECO:0000256" key="3">
    <source>
        <dbReference type="ARBA" id="ARBA00022642"/>
    </source>
</evidence>
<evidence type="ECO:0000256" key="1">
    <source>
        <dbReference type="ARBA" id="ARBA00010835"/>
    </source>
</evidence>
<evidence type="ECO:0000259" key="12">
    <source>
        <dbReference type="Pfam" id="PF04095"/>
    </source>
</evidence>
<dbReference type="EC" id="2.4.2.12" evidence="7"/>
<dbReference type="PANTHER" id="PTHR43816">
    <property type="entry name" value="NICOTINAMIDE PHOSPHORIBOSYLTRANSFERASE"/>
    <property type="match status" value="1"/>
</dbReference>
<organism evidence="16">
    <name type="scientific">Enterobius vermicularis</name>
    <name type="common">Human pinworm</name>
    <dbReference type="NCBI Taxonomy" id="51028"/>
    <lineage>
        <taxon>Eukaryota</taxon>
        <taxon>Metazoa</taxon>
        <taxon>Ecdysozoa</taxon>
        <taxon>Nematoda</taxon>
        <taxon>Chromadorea</taxon>
        <taxon>Rhabditida</taxon>
        <taxon>Spirurina</taxon>
        <taxon>Oxyuridomorpha</taxon>
        <taxon>Oxyuroidea</taxon>
        <taxon>Oxyuridae</taxon>
        <taxon>Enterobius</taxon>
    </lineage>
</organism>
<proteinExistence type="inferred from homology"/>
<evidence type="ECO:0000313" key="15">
    <source>
        <dbReference type="Proteomes" id="UP000274131"/>
    </source>
</evidence>
<dbReference type="InterPro" id="IPR000352">
    <property type="entry name" value="Pep_chain_release_fac_I"/>
</dbReference>
<comment type="catalytic activity">
    <reaction evidence="9">
        <text>beta-nicotinamide D-ribonucleotide + diphosphate = 5-phospho-alpha-D-ribose 1-diphosphate + nicotinamide + H(+)</text>
        <dbReference type="Rhea" id="RHEA:16149"/>
        <dbReference type="ChEBI" id="CHEBI:14649"/>
        <dbReference type="ChEBI" id="CHEBI:15378"/>
        <dbReference type="ChEBI" id="CHEBI:17154"/>
        <dbReference type="ChEBI" id="CHEBI:33019"/>
        <dbReference type="ChEBI" id="CHEBI:58017"/>
        <dbReference type="EC" id="2.4.2.12"/>
    </reaction>
    <physiologicalReaction direction="right-to-left" evidence="9">
        <dbReference type="Rhea" id="RHEA:16151"/>
    </physiologicalReaction>
</comment>
<evidence type="ECO:0000256" key="8">
    <source>
        <dbReference type="ARBA" id="ARBA00035036"/>
    </source>
</evidence>
<accession>A0A0N4V6K6</accession>
<dbReference type="PANTHER" id="PTHR43816:SF1">
    <property type="entry name" value="NICOTINAMIDE PHOSPHORIBOSYLTRANSFERASE"/>
    <property type="match status" value="1"/>
</dbReference>
<dbReference type="UniPathway" id="UPA00253"/>
<sequence>MDINHDSVDNVLYLADSYKISHYKQYPVGTSHIYAYFESRGGKFPEVCFFGLQYFLKRWLVGPVVNKNMVEEAKDFYFSHFGGREIFNYDGWMHIVENHGGCLPLKIKAVPEGTVVPVRNVLFTVENTDPKVPWLTTWFETLLVQVWYPMTVCTTSRAQKLLIAQYLDETSDTIEELPFKLHDFGYRGASSVESASIGGAAHLVNFAGTDTIAGVKLCKKFYSEPMAGFSIPAAEHSTITAWQKSGESAAYLNIFKSFPFGPVSIVSDSYDLFHAVSNIWGEELRQYVIERSKKGSLVIRPDSGDPVKVVLKVLNLLAEKFQTKLNSKGYRVLPPYLRVMQGDGICYESIAQILEELKKNKWSAENLVFGTGGALLQKLNRDTQKCAFKCSHIIVDGEERDIWKCPKTDVTKTSKKGRLTLQKDQNGKFVTVQEGLGDDLKDLLVTVFEDGKLLVDYPLSEIRRRAEIDLVKKGKQNESNCEYKKIFISAPMISSTKLMTLLPRIEIWVTFVRSVSPKQQLSGYKFPEIKKEECKQKFISGWGPGGQKVNKAQNAVMLKHIPTGVTVKVHDSRALSENIRIAHERLKFAVDRKLNGPYSYQEQLKVLERKKEEKNSKKRAAAREMVQKLKEEAAKTSPAKPDSL</sequence>
<gene>
    <name evidence="14" type="ORF">EVEC_LOCUS5504</name>
</gene>
<dbReference type="InterPro" id="IPR016471">
    <property type="entry name" value="Nicotinamide_PRibTrfase"/>
</dbReference>
<comment type="similarity">
    <text evidence="2">Belongs to the NAPRTase family.</text>
</comment>
<dbReference type="GO" id="GO:0009435">
    <property type="term" value="P:NAD+ biosynthetic process"/>
    <property type="evidence" value="ECO:0007669"/>
    <property type="project" value="UniProtKB-UniPathway"/>
</dbReference>
<dbReference type="NCBIfam" id="NF006629">
    <property type="entry name" value="PRK09198.1"/>
    <property type="match status" value="1"/>
</dbReference>
<protein>
    <recommendedName>
        <fullName evidence="8">Nicotinamide phosphoribosyltransferase</fullName>
        <ecNumber evidence="7">2.4.2.12</ecNumber>
    </recommendedName>
</protein>
<dbReference type="GO" id="GO:0003747">
    <property type="term" value="F:translation release factor activity"/>
    <property type="evidence" value="ECO:0007669"/>
    <property type="project" value="InterPro"/>
</dbReference>
<dbReference type="SUPFAM" id="SSF75620">
    <property type="entry name" value="Release factor"/>
    <property type="match status" value="1"/>
</dbReference>
<evidence type="ECO:0000256" key="2">
    <source>
        <dbReference type="ARBA" id="ARBA00010897"/>
    </source>
</evidence>
<evidence type="ECO:0000256" key="4">
    <source>
        <dbReference type="ARBA" id="ARBA00022676"/>
    </source>
</evidence>
<keyword evidence="4" id="KW-0328">Glycosyltransferase</keyword>
<dbReference type="WBParaSite" id="EVEC_0000589301-mRNA-1">
    <property type="protein sequence ID" value="EVEC_0000589301-mRNA-1"/>
    <property type="gene ID" value="EVEC_0000589301"/>
</dbReference>
<dbReference type="Pfam" id="PF00472">
    <property type="entry name" value="RF-1"/>
    <property type="match status" value="1"/>
</dbReference>
<dbReference type="STRING" id="51028.A0A0N4V6K6"/>
<feature type="domain" description="Nicotinamide phosphoribosyltransferase N-terminal" evidence="13">
    <location>
        <begin position="10"/>
        <end position="107"/>
    </location>
</feature>
<reference evidence="16" key="1">
    <citation type="submission" date="2017-02" db="UniProtKB">
        <authorList>
            <consortium name="WormBaseParasite"/>
        </authorList>
    </citation>
    <scope>IDENTIFICATION</scope>
</reference>
<evidence type="ECO:0000256" key="9">
    <source>
        <dbReference type="ARBA" id="ARBA00047835"/>
    </source>
</evidence>
<dbReference type="InterPro" id="IPR041529">
    <property type="entry name" value="DUF5598"/>
</dbReference>
<dbReference type="Pfam" id="PF04095">
    <property type="entry name" value="NAPRTase"/>
    <property type="match status" value="1"/>
</dbReference>
<feature type="domain" description="Nicotinate/nicotinamide phosphoribosyltransferase" evidence="12">
    <location>
        <begin position="179"/>
        <end position="436"/>
    </location>
</feature>
<comment type="pathway">
    <text evidence="6">Cofactor biosynthesis; NAD(+) biosynthesis; nicotinamide D-ribonucleotide from 5-phospho-alpha-D-ribose 1-diphosphate and nicotinamide: step 1/1.</text>
</comment>
<dbReference type="InterPro" id="IPR013785">
    <property type="entry name" value="Aldolase_TIM"/>
</dbReference>
<dbReference type="GO" id="GO:0047280">
    <property type="term" value="F:nicotinamide phosphoribosyltransferase activity"/>
    <property type="evidence" value="ECO:0007669"/>
    <property type="project" value="UniProtKB-EC"/>
</dbReference>
<dbReference type="InterPro" id="IPR045853">
    <property type="entry name" value="Pep_chain_release_fac_I_sf"/>
</dbReference>
<comment type="similarity">
    <text evidence="1">Belongs to the prokaryotic/mitochondrial release factor family.</text>
</comment>
<dbReference type="Proteomes" id="UP000274131">
    <property type="component" value="Unassembled WGS sequence"/>
</dbReference>
<evidence type="ECO:0000313" key="16">
    <source>
        <dbReference type="WBParaSite" id="EVEC_0000589301-mRNA-1"/>
    </source>
</evidence>
<dbReference type="InterPro" id="IPR041525">
    <property type="entry name" value="N/Namide_PRibTrfase"/>
</dbReference>
<dbReference type="InterPro" id="IPR036068">
    <property type="entry name" value="Nicotinate_pribotase-like_C"/>
</dbReference>
<feature type="domain" description="Prokaryotic-type class I peptide chain release factors" evidence="11">
    <location>
        <begin position="528"/>
        <end position="621"/>
    </location>
</feature>
<feature type="region of interest" description="Disordered" evidence="10">
    <location>
        <begin position="610"/>
        <end position="644"/>
    </location>
</feature>
<evidence type="ECO:0000256" key="5">
    <source>
        <dbReference type="ARBA" id="ARBA00022679"/>
    </source>
</evidence>
<dbReference type="Pfam" id="PF18127">
    <property type="entry name" value="NAMPT_N"/>
    <property type="match status" value="1"/>
</dbReference>
<name>A0A0N4V6K6_ENTVE</name>
<dbReference type="AlphaFoldDB" id="A0A0N4V6K6"/>
<evidence type="ECO:0000259" key="11">
    <source>
        <dbReference type="Pfam" id="PF00472"/>
    </source>
</evidence>
<dbReference type="EMBL" id="UXUI01008183">
    <property type="protein sequence ID" value="VDD90753.1"/>
    <property type="molecule type" value="Genomic_DNA"/>
</dbReference>
<dbReference type="SUPFAM" id="SSF51690">
    <property type="entry name" value="Nicotinate/Quinolinate PRTase C-terminal domain-like"/>
    <property type="match status" value="1"/>
</dbReference>
<keyword evidence="5" id="KW-0808">Transferase</keyword>
<evidence type="ECO:0000256" key="6">
    <source>
        <dbReference type="ARBA" id="ARBA00035007"/>
    </source>
</evidence>
<dbReference type="OrthoDB" id="193380at2759"/>
<evidence type="ECO:0000256" key="7">
    <source>
        <dbReference type="ARBA" id="ARBA00035024"/>
    </source>
</evidence>
<evidence type="ECO:0000313" key="14">
    <source>
        <dbReference type="EMBL" id="VDD90753.1"/>
    </source>
</evidence>
<feature type="compositionally biased region" description="Basic and acidic residues" evidence="10">
    <location>
        <begin position="610"/>
        <end position="634"/>
    </location>
</feature>